<feature type="domain" description="G-protein coupled receptors family 3 profile" evidence="8">
    <location>
        <begin position="416"/>
        <end position="703"/>
    </location>
</feature>
<name>A0A0L0H8Y5_SPIPD</name>
<feature type="transmembrane region" description="Helical" evidence="6">
    <location>
        <begin position="661"/>
        <end position="681"/>
    </location>
</feature>
<organism evidence="9 10">
    <name type="scientific">Spizellomyces punctatus (strain DAOM BR117)</name>
    <dbReference type="NCBI Taxonomy" id="645134"/>
    <lineage>
        <taxon>Eukaryota</taxon>
        <taxon>Fungi</taxon>
        <taxon>Fungi incertae sedis</taxon>
        <taxon>Chytridiomycota</taxon>
        <taxon>Chytridiomycota incertae sedis</taxon>
        <taxon>Chytridiomycetes</taxon>
        <taxon>Spizellomycetales</taxon>
        <taxon>Spizellomycetaceae</taxon>
        <taxon>Spizellomyces</taxon>
    </lineage>
</organism>
<dbReference type="InterPro" id="IPR024370">
    <property type="entry name" value="PBP_domain"/>
</dbReference>
<feature type="transmembrane region" description="Helical" evidence="6">
    <location>
        <begin position="485"/>
        <end position="504"/>
    </location>
</feature>
<evidence type="ECO:0000256" key="5">
    <source>
        <dbReference type="ARBA" id="ARBA00023136"/>
    </source>
</evidence>
<keyword evidence="3 6" id="KW-0812">Transmembrane</keyword>
<dbReference type="GO" id="GO:0004930">
    <property type="term" value="F:G protein-coupled receptor activity"/>
    <property type="evidence" value="ECO:0007669"/>
    <property type="project" value="InterPro"/>
</dbReference>
<dbReference type="PROSITE" id="PS50259">
    <property type="entry name" value="G_PROTEIN_RECEP_F3_4"/>
    <property type="match status" value="1"/>
</dbReference>
<evidence type="ECO:0000259" key="8">
    <source>
        <dbReference type="PROSITE" id="PS50259"/>
    </source>
</evidence>
<evidence type="ECO:0000256" key="6">
    <source>
        <dbReference type="SAM" id="Phobius"/>
    </source>
</evidence>
<dbReference type="STRING" id="645134.A0A0L0H8Y5"/>
<accession>A0A0L0H8Y5</accession>
<dbReference type="InterPro" id="IPR050962">
    <property type="entry name" value="Phosphate-bind_PstS"/>
</dbReference>
<evidence type="ECO:0000256" key="3">
    <source>
        <dbReference type="ARBA" id="ARBA00022692"/>
    </source>
</evidence>
<dbReference type="VEuPathDB" id="FungiDB:SPPG_09437"/>
<comment type="similarity">
    <text evidence="2">Belongs to the PstS family.</text>
</comment>
<evidence type="ECO:0000256" key="7">
    <source>
        <dbReference type="SAM" id="SignalP"/>
    </source>
</evidence>
<feature type="transmembrane region" description="Helical" evidence="6">
    <location>
        <begin position="627"/>
        <end position="649"/>
    </location>
</feature>
<gene>
    <name evidence="9" type="ORF">SPPG_09437</name>
</gene>
<protein>
    <recommendedName>
        <fullName evidence="8">G-protein coupled receptors family 3 profile domain-containing protein</fullName>
    </recommendedName>
</protein>
<dbReference type="AlphaFoldDB" id="A0A0L0H8Y5"/>
<comment type="subcellular location">
    <subcellularLocation>
        <location evidence="1">Membrane</location>
        <topology evidence="1">Multi-pass membrane protein</topology>
    </subcellularLocation>
</comment>
<dbReference type="eggNOG" id="KOG1056">
    <property type="taxonomic scope" value="Eukaryota"/>
</dbReference>
<evidence type="ECO:0000256" key="4">
    <source>
        <dbReference type="ARBA" id="ARBA00022989"/>
    </source>
</evidence>
<evidence type="ECO:0000256" key="2">
    <source>
        <dbReference type="ARBA" id="ARBA00008725"/>
    </source>
</evidence>
<dbReference type="RefSeq" id="XP_016605687.1">
    <property type="nucleotide sequence ID" value="XM_016757603.1"/>
</dbReference>
<proteinExistence type="inferred from homology"/>
<feature type="transmembrane region" description="Helical" evidence="6">
    <location>
        <begin position="536"/>
        <end position="559"/>
    </location>
</feature>
<evidence type="ECO:0000313" key="9">
    <source>
        <dbReference type="EMBL" id="KNC97647.1"/>
    </source>
</evidence>
<dbReference type="Pfam" id="PF00003">
    <property type="entry name" value="7tm_3"/>
    <property type="match status" value="1"/>
</dbReference>
<dbReference type="Proteomes" id="UP000053201">
    <property type="component" value="Unassembled WGS sequence"/>
</dbReference>
<evidence type="ECO:0000256" key="1">
    <source>
        <dbReference type="ARBA" id="ARBA00004141"/>
    </source>
</evidence>
<feature type="transmembrane region" description="Helical" evidence="6">
    <location>
        <begin position="453"/>
        <end position="473"/>
    </location>
</feature>
<reference evidence="9 10" key="1">
    <citation type="submission" date="2009-08" db="EMBL/GenBank/DDBJ databases">
        <title>The Genome Sequence of Spizellomyces punctatus strain DAOM BR117.</title>
        <authorList>
            <consortium name="The Broad Institute Genome Sequencing Platform"/>
            <person name="Russ C."/>
            <person name="Cuomo C."/>
            <person name="Shea T."/>
            <person name="Young S.K."/>
            <person name="Zeng Q."/>
            <person name="Koehrsen M."/>
            <person name="Haas B."/>
            <person name="Borodovsky M."/>
            <person name="Guigo R."/>
            <person name="Alvarado L."/>
            <person name="Berlin A."/>
            <person name="Bochicchio J."/>
            <person name="Borenstein D."/>
            <person name="Chapman S."/>
            <person name="Chen Z."/>
            <person name="Engels R."/>
            <person name="Freedman E."/>
            <person name="Gellesch M."/>
            <person name="Goldberg J."/>
            <person name="Griggs A."/>
            <person name="Gujja S."/>
            <person name="Heiman D."/>
            <person name="Hepburn T."/>
            <person name="Howarth C."/>
            <person name="Jen D."/>
            <person name="Larson L."/>
            <person name="Lewis B."/>
            <person name="Mehta T."/>
            <person name="Park D."/>
            <person name="Pearson M."/>
            <person name="Roberts A."/>
            <person name="Saif S."/>
            <person name="Shenoy N."/>
            <person name="Sisk P."/>
            <person name="Stolte C."/>
            <person name="Sykes S."/>
            <person name="Thomson T."/>
            <person name="Walk T."/>
            <person name="White J."/>
            <person name="Yandava C."/>
            <person name="Burger G."/>
            <person name="Gray M.W."/>
            <person name="Holland P.W.H."/>
            <person name="King N."/>
            <person name="Lang F.B.F."/>
            <person name="Roger A.J."/>
            <person name="Ruiz-Trillo I."/>
            <person name="Lander E."/>
            <person name="Nusbaum C."/>
        </authorList>
    </citation>
    <scope>NUCLEOTIDE SEQUENCE [LARGE SCALE GENOMIC DNA]</scope>
    <source>
        <strain evidence="9 10">DAOM BR117</strain>
    </source>
</reference>
<evidence type="ECO:0000313" key="10">
    <source>
        <dbReference type="Proteomes" id="UP000053201"/>
    </source>
</evidence>
<sequence>MWSLLVVLCLLLCSVEGGVVIEGGGASFPATLYQKWMDEFTNKYATYLSGIHYTPSSSTNGVKLLTSGSINFAGSDIPPESSDPSIVYFPSVAGAIAIAYNIPGLAAPLTLTRQNIADIFSGRVTTWADASLQARNPGLGPALAGKTPPPRIQLVVRKPGSGTTGNFVAALHSFDSSFPGPISANLDWSTLSNITGALVASTNGAVGILVSSLPYAVSYMDLTEVTTSANNGGQVGVANVINKNGDTVLPSTTSLQAAMSIERSLDPSELNKNVIDSASPGAYPMTVFTYIVLRNKFIANDTATARWTLRYLYWTLTNGGSTAIANQFAPLSPALSQYSLTQLQSITNGNQSLYGQSLCDFPPGHPKGCVNGACFLDLPFQDAKAQCICTSGHINVDKSDCSESVRVYRVARDDAFGITSLVLMLIGWAIVGGIWAVVFWCRHRPQIKAISPACCWVLLAGCMVGLCGILPYAGIPTYAMCRLRVFFPPVAFGMGFGMMLMKLWRIYLIFEHQRNYFRLSIGLGDRKSRVSFARNSHLMIGTLLIVLVEFLLAGAWVIVTSPYVETHLDDSATGKVHAECTVEPSKKALDTLLTSVLYVFNAGLLIACLLMAFHTRRAYKRFRESKTMGFCIYIVGVLMIFGLPVLYAIPAKEETTIGIRKLVTCIIIFCSSTGVALLLFVPRLIETFNGDDLNVDKYSLEPRGSSARDVMVSSAPSTYGAGSSVQPGSSTPICMDVTVRKDNVDATWVPSLLCIIPHVDLLLFLANDNVLLSFKMSDVRYEVLQIRPAVVPNPVKRFSAGETGSKVKSRIMLYQNTERWTACMVEFKSGTGLQQLMSLLGDVGKEGDISNGTVVDEVTV</sequence>
<dbReference type="EMBL" id="KQ257463">
    <property type="protein sequence ID" value="KNC97647.1"/>
    <property type="molecule type" value="Genomic_DNA"/>
</dbReference>
<keyword evidence="7" id="KW-0732">Signal</keyword>
<dbReference type="PANTHER" id="PTHR42996:SF1">
    <property type="entry name" value="PHOSPHATE-BINDING PROTEIN PSTS"/>
    <property type="match status" value="1"/>
</dbReference>
<dbReference type="Gene3D" id="3.40.190.10">
    <property type="entry name" value="Periplasmic binding protein-like II"/>
    <property type="match status" value="2"/>
</dbReference>
<feature type="transmembrane region" description="Helical" evidence="6">
    <location>
        <begin position="595"/>
        <end position="615"/>
    </location>
</feature>
<dbReference type="SUPFAM" id="SSF53850">
    <property type="entry name" value="Periplasmic binding protein-like II"/>
    <property type="match status" value="1"/>
</dbReference>
<feature type="transmembrane region" description="Helical" evidence="6">
    <location>
        <begin position="415"/>
        <end position="441"/>
    </location>
</feature>
<feature type="signal peptide" evidence="7">
    <location>
        <begin position="1"/>
        <end position="17"/>
    </location>
</feature>
<dbReference type="PANTHER" id="PTHR42996">
    <property type="entry name" value="PHOSPHATE-BINDING PROTEIN PSTS"/>
    <property type="match status" value="1"/>
</dbReference>
<dbReference type="GO" id="GO:0016020">
    <property type="term" value="C:membrane"/>
    <property type="evidence" value="ECO:0007669"/>
    <property type="project" value="UniProtKB-SubCell"/>
</dbReference>
<keyword evidence="4 6" id="KW-1133">Transmembrane helix</keyword>
<keyword evidence="5 6" id="KW-0472">Membrane</keyword>
<dbReference type="InterPro" id="IPR017978">
    <property type="entry name" value="GPCR_3_C"/>
</dbReference>
<dbReference type="InParanoid" id="A0A0L0H8Y5"/>
<dbReference type="Pfam" id="PF12849">
    <property type="entry name" value="PBP_like_2"/>
    <property type="match status" value="1"/>
</dbReference>
<keyword evidence="10" id="KW-1185">Reference proteome</keyword>
<dbReference type="OrthoDB" id="2114162at2759"/>
<feature type="chain" id="PRO_5005539785" description="G-protein coupled receptors family 3 profile domain-containing protein" evidence="7">
    <location>
        <begin position="18"/>
        <end position="860"/>
    </location>
</feature>
<dbReference type="GeneID" id="27692562"/>